<proteinExistence type="predicted"/>
<evidence type="ECO:0000313" key="2">
    <source>
        <dbReference type="Proteomes" id="UP000789860"/>
    </source>
</evidence>
<dbReference type="EMBL" id="CAJVPM010019312">
    <property type="protein sequence ID" value="CAG8629200.1"/>
    <property type="molecule type" value="Genomic_DNA"/>
</dbReference>
<keyword evidence="2" id="KW-1185">Reference proteome</keyword>
<feature type="non-terminal residue" evidence="1">
    <location>
        <position position="598"/>
    </location>
</feature>
<name>A0ACA9N376_9GLOM</name>
<gene>
    <name evidence="1" type="ORF">SCALOS_LOCUS7907</name>
</gene>
<sequence length="598" mass="67116">LTELAVFIPPLLPNIQERLLNMLSTMLSGQPFRPPGSPVPEGNDLKRHLGNQMSELKDVETITLALRTLGSFNFEGHILNEFVRDCVVRYLEQDNHEVREAAALTCCQLFTRDPILDQTSNHSIQVVNEVLEKLLTVGVADPGKDLTEIYNYAFKFFVNSVFYLRWLSDPLIRETVLSNLTERFDRHLAQAENIRSLFIALNDEVFTIREITITIIGRLASHNPAYVMPSLRKTLIQLLTELEYSGVSRNKEESAKLLSLLVSASQRLIKPYVESILKALLPKSRDPSPAVASSVLAALGELARVGGEDLIPYLVSLMPLIIDALQDQSSTVKRDAALKTLGQLTSNTGFVIEPYQKYPKLLTILINILKTEQSPSIRRETVKLVGILGALDPYRHKITIGSSDDSLTDPKSSNTDVSLLMTGMGPSSEEYYPTVVINALMKILRDPSLSAHHTAVIQAVMYIFKTLSLKCVPFLPQITPAFIGVMNTCPSGMLEFYFQQLSILVSIVQQHVRNYLLDIFGLVEKFWNPSSTIQITMSFQQIQDGRSCDIDESDKRQPTQRVLHALVVFGTNIEEYMHLVIPVIVKLFERNDVPPILR</sequence>
<protein>
    <submittedName>
        <fullName evidence="1">10732_t:CDS:1</fullName>
    </submittedName>
</protein>
<reference evidence="1" key="1">
    <citation type="submission" date="2021-06" db="EMBL/GenBank/DDBJ databases">
        <authorList>
            <person name="Kallberg Y."/>
            <person name="Tangrot J."/>
            <person name="Rosling A."/>
        </authorList>
    </citation>
    <scope>NUCLEOTIDE SEQUENCE</scope>
    <source>
        <strain evidence="1">AU212A</strain>
    </source>
</reference>
<organism evidence="1 2">
    <name type="scientific">Scutellospora calospora</name>
    <dbReference type="NCBI Taxonomy" id="85575"/>
    <lineage>
        <taxon>Eukaryota</taxon>
        <taxon>Fungi</taxon>
        <taxon>Fungi incertae sedis</taxon>
        <taxon>Mucoromycota</taxon>
        <taxon>Glomeromycotina</taxon>
        <taxon>Glomeromycetes</taxon>
        <taxon>Diversisporales</taxon>
        <taxon>Gigasporaceae</taxon>
        <taxon>Scutellospora</taxon>
    </lineage>
</organism>
<comment type="caution">
    <text evidence="1">The sequence shown here is derived from an EMBL/GenBank/DDBJ whole genome shotgun (WGS) entry which is preliminary data.</text>
</comment>
<feature type="non-terminal residue" evidence="1">
    <location>
        <position position="1"/>
    </location>
</feature>
<dbReference type="Proteomes" id="UP000789860">
    <property type="component" value="Unassembled WGS sequence"/>
</dbReference>
<evidence type="ECO:0000313" key="1">
    <source>
        <dbReference type="EMBL" id="CAG8629200.1"/>
    </source>
</evidence>
<accession>A0ACA9N376</accession>